<proteinExistence type="predicted"/>
<keyword evidence="2" id="KW-1185">Reference proteome</keyword>
<dbReference type="GeneID" id="86196169"/>
<organism evidence="1 2">
    <name type="scientific">Mammaliicoccus fleurettii</name>
    <dbReference type="NCBI Taxonomy" id="150056"/>
    <lineage>
        <taxon>Bacteria</taxon>
        <taxon>Bacillati</taxon>
        <taxon>Bacillota</taxon>
        <taxon>Bacilli</taxon>
        <taxon>Bacillales</taxon>
        <taxon>Staphylococcaceae</taxon>
        <taxon>Mammaliicoccus</taxon>
    </lineage>
</organism>
<reference evidence="1 2" key="1">
    <citation type="submission" date="2021-05" db="EMBL/GenBank/DDBJ databases">
        <title>Staphylococcus fleurettii isolated from lake water in First Nation community in Manitoba, Canada.</title>
        <authorList>
            <person name="Bashar S."/>
            <person name="Murdock A."/>
            <person name="Patidar R."/>
            <person name="Golding G."/>
            <person name="Farenhorst A."/>
            <person name="Kumar A."/>
        </authorList>
    </citation>
    <scope>NUCLEOTIDE SEQUENCE [LARGE SCALE GENOMIC DNA]</scope>
    <source>
        <strain evidence="1 2">SF002</strain>
    </source>
</reference>
<dbReference type="EMBL" id="JAGXBM010000001">
    <property type="protein sequence ID" value="MBS3696188.1"/>
    <property type="molecule type" value="Genomic_DNA"/>
</dbReference>
<name>A0ABS5MJU8_9STAP</name>
<evidence type="ECO:0000313" key="2">
    <source>
        <dbReference type="Proteomes" id="UP000681586"/>
    </source>
</evidence>
<dbReference type="Proteomes" id="UP000681586">
    <property type="component" value="Unassembled WGS sequence"/>
</dbReference>
<gene>
    <name evidence="1" type="ORF">JJQ58_01665</name>
</gene>
<comment type="caution">
    <text evidence="1">The sequence shown here is derived from an EMBL/GenBank/DDBJ whole genome shotgun (WGS) entry which is preliminary data.</text>
</comment>
<protein>
    <submittedName>
        <fullName evidence="1">Uncharacterized protein</fullName>
    </submittedName>
</protein>
<accession>A0ABS5MJU8</accession>
<dbReference type="RefSeq" id="WP_078356737.1">
    <property type="nucleotide sequence ID" value="NZ_JAAQPD010000012.1"/>
</dbReference>
<evidence type="ECO:0000313" key="1">
    <source>
        <dbReference type="EMBL" id="MBS3696188.1"/>
    </source>
</evidence>
<sequence>MKYDLETVQAYLKLINDANPIHDEIVPGQLVCEWLLNDVVWYKYKIQYKNPIKINEPLIKEIIKDKIVCMNEDGTVKIVVSKIE</sequence>